<keyword evidence="1" id="KW-0489">Methyltransferase</keyword>
<evidence type="ECO:0000256" key="4">
    <source>
        <dbReference type="SAM" id="MobiDB-lite"/>
    </source>
</evidence>
<feature type="domain" description="O-methyltransferase C-terminal" evidence="5">
    <location>
        <begin position="2"/>
        <end position="40"/>
    </location>
</feature>
<feature type="compositionally biased region" description="Basic and acidic residues" evidence="4">
    <location>
        <begin position="119"/>
        <end position="131"/>
    </location>
</feature>
<keyword evidence="3" id="KW-0949">S-adenosyl-L-methionine</keyword>
<dbReference type="EMBL" id="AMZH03007775">
    <property type="protein sequence ID" value="RRT60460.1"/>
    <property type="molecule type" value="Genomic_DNA"/>
</dbReference>
<evidence type="ECO:0000256" key="1">
    <source>
        <dbReference type="ARBA" id="ARBA00022603"/>
    </source>
</evidence>
<dbReference type="Pfam" id="PF00891">
    <property type="entry name" value="Methyltransf_2"/>
    <property type="match status" value="1"/>
</dbReference>
<evidence type="ECO:0000313" key="6">
    <source>
        <dbReference type="EMBL" id="RRT60460.1"/>
    </source>
</evidence>
<keyword evidence="2" id="KW-0808">Transferase</keyword>
<name>A0A426Z904_ENSVE</name>
<dbReference type="InterPro" id="IPR029063">
    <property type="entry name" value="SAM-dependent_MTases_sf"/>
</dbReference>
<dbReference type="InterPro" id="IPR001077">
    <property type="entry name" value="COMT_C"/>
</dbReference>
<feature type="compositionally biased region" description="Polar residues" evidence="4">
    <location>
        <begin position="217"/>
        <end position="231"/>
    </location>
</feature>
<evidence type="ECO:0000256" key="2">
    <source>
        <dbReference type="ARBA" id="ARBA00022679"/>
    </source>
</evidence>
<feature type="compositionally biased region" description="Low complexity" evidence="4">
    <location>
        <begin position="179"/>
        <end position="190"/>
    </location>
</feature>
<dbReference type="PANTHER" id="PTHR11746">
    <property type="entry name" value="O-METHYLTRANSFERASE"/>
    <property type="match status" value="1"/>
</dbReference>
<dbReference type="GO" id="GO:0008171">
    <property type="term" value="F:O-methyltransferase activity"/>
    <property type="evidence" value="ECO:0007669"/>
    <property type="project" value="InterPro"/>
</dbReference>
<dbReference type="SUPFAM" id="SSF53335">
    <property type="entry name" value="S-adenosyl-L-methionine-dependent methyltransferases"/>
    <property type="match status" value="1"/>
</dbReference>
<organism evidence="6 7">
    <name type="scientific">Ensete ventricosum</name>
    <name type="common">Abyssinian banana</name>
    <name type="synonym">Musa ensete</name>
    <dbReference type="NCBI Taxonomy" id="4639"/>
    <lineage>
        <taxon>Eukaryota</taxon>
        <taxon>Viridiplantae</taxon>
        <taxon>Streptophyta</taxon>
        <taxon>Embryophyta</taxon>
        <taxon>Tracheophyta</taxon>
        <taxon>Spermatophyta</taxon>
        <taxon>Magnoliopsida</taxon>
        <taxon>Liliopsida</taxon>
        <taxon>Zingiberales</taxon>
        <taxon>Musaceae</taxon>
        <taxon>Ensete</taxon>
    </lineage>
</organism>
<dbReference type="InterPro" id="IPR016461">
    <property type="entry name" value="COMT-like"/>
</dbReference>
<evidence type="ECO:0000256" key="3">
    <source>
        <dbReference type="ARBA" id="ARBA00022691"/>
    </source>
</evidence>
<evidence type="ECO:0000313" key="7">
    <source>
        <dbReference type="Proteomes" id="UP000287651"/>
    </source>
</evidence>
<sequence length="349" mass="37934">MEVLVDVGGNEGASLQMITSKHPHIKGVNYDLPHVISGAQPLDLYMLVCTDEGRERSEEEFKDLAREAGFPGFKAAHVFADKLCRHPSPAGACLIVRTTGVREGYDNMMSNKGSCGSRADSKSFLENDDRPGVLFTRIQPRVIRGHGRGFPRPHHPSPRTSGYDADHSPIPTPAHAFDSSPIGSSSGTPTNGVTSNPKPRGPARGGAVTALGRRSQRSSPTLTPARSQSHSCDPIQTGPDFDTLSSDTVDSLREQVRRFHQRLDEVQKEVLKSRGKVRESSKDGSPFTPEIQAKPLPAAFRLPTLEPYDGNGDPMKHIAAFRAQMALYDTSDVLIYQAFSTTLRGPAKI</sequence>
<evidence type="ECO:0000259" key="5">
    <source>
        <dbReference type="Pfam" id="PF00891"/>
    </source>
</evidence>
<feature type="compositionally biased region" description="Basic residues" evidence="4">
    <location>
        <begin position="143"/>
        <end position="157"/>
    </location>
</feature>
<dbReference type="GO" id="GO:0032259">
    <property type="term" value="P:methylation"/>
    <property type="evidence" value="ECO:0007669"/>
    <property type="project" value="UniProtKB-KW"/>
</dbReference>
<dbReference type="Proteomes" id="UP000287651">
    <property type="component" value="Unassembled WGS sequence"/>
</dbReference>
<accession>A0A426Z904</accession>
<feature type="region of interest" description="Disordered" evidence="4">
    <location>
        <begin position="111"/>
        <end position="246"/>
    </location>
</feature>
<dbReference type="AlphaFoldDB" id="A0A426Z904"/>
<gene>
    <name evidence="6" type="ORF">B296_00027152</name>
</gene>
<proteinExistence type="predicted"/>
<protein>
    <recommendedName>
        <fullName evidence="5">O-methyltransferase C-terminal domain-containing protein</fullName>
    </recommendedName>
</protein>
<comment type="caution">
    <text evidence="6">The sequence shown here is derived from an EMBL/GenBank/DDBJ whole genome shotgun (WGS) entry which is preliminary data.</text>
</comment>
<dbReference type="Gene3D" id="3.40.50.150">
    <property type="entry name" value="Vaccinia Virus protein VP39"/>
    <property type="match status" value="2"/>
</dbReference>
<reference evidence="6 7" key="1">
    <citation type="journal article" date="2014" name="Agronomy (Basel)">
        <title>A Draft Genome Sequence for Ensete ventricosum, the Drought-Tolerant Tree Against Hunger.</title>
        <authorList>
            <person name="Harrison J."/>
            <person name="Moore K.A."/>
            <person name="Paszkiewicz K."/>
            <person name="Jones T."/>
            <person name="Grant M."/>
            <person name="Ambacheew D."/>
            <person name="Muzemil S."/>
            <person name="Studholme D.J."/>
        </authorList>
    </citation>
    <scope>NUCLEOTIDE SEQUENCE [LARGE SCALE GENOMIC DNA]</scope>
</reference>